<evidence type="ECO:0000313" key="2">
    <source>
        <dbReference type="Proteomes" id="UP000827092"/>
    </source>
</evidence>
<evidence type="ECO:0000313" key="1">
    <source>
        <dbReference type="EMBL" id="KAG8192545.1"/>
    </source>
</evidence>
<accession>A0AAV6V9C8</accession>
<gene>
    <name evidence="1" type="ORF">JTE90_015180</name>
</gene>
<name>A0AAV6V9C8_9ARAC</name>
<reference evidence="1 2" key="1">
    <citation type="journal article" date="2022" name="Nat. Ecol. Evol.">
        <title>A masculinizing supergene underlies an exaggerated male reproductive morph in a spider.</title>
        <authorList>
            <person name="Hendrickx F."/>
            <person name="De Corte Z."/>
            <person name="Sonet G."/>
            <person name="Van Belleghem S.M."/>
            <person name="Kostlbacher S."/>
            <person name="Vangestel C."/>
        </authorList>
    </citation>
    <scope>NUCLEOTIDE SEQUENCE [LARGE SCALE GENOMIC DNA]</scope>
    <source>
        <strain evidence="1">W744_W776</strain>
    </source>
</reference>
<protein>
    <submittedName>
        <fullName evidence="1">Uncharacterized protein</fullName>
    </submittedName>
</protein>
<comment type="caution">
    <text evidence="1">The sequence shown here is derived from an EMBL/GenBank/DDBJ whole genome shotgun (WGS) entry which is preliminary data.</text>
</comment>
<keyword evidence="2" id="KW-1185">Reference proteome</keyword>
<sequence length="148" mass="17170">MDNQSMVAAWYRDLGRFSGAGVTPITRLLFPLRLRELVVRSLLLLFSDFYQQKIVSKFEILHVANYFLFNSWKKKLNSPRERAFPKTAADHFSPPHRADDHNSAAAFEAPLRPPPTWKHDTPLTYTQTIFLFRPVDPHLTDVTKCLRS</sequence>
<dbReference type="EMBL" id="JAFNEN010000138">
    <property type="protein sequence ID" value="KAG8192545.1"/>
    <property type="molecule type" value="Genomic_DNA"/>
</dbReference>
<dbReference type="AlphaFoldDB" id="A0AAV6V9C8"/>
<organism evidence="1 2">
    <name type="scientific">Oedothorax gibbosus</name>
    <dbReference type="NCBI Taxonomy" id="931172"/>
    <lineage>
        <taxon>Eukaryota</taxon>
        <taxon>Metazoa</taxon>
        <taxon>Ecdysozoa</taxon>
        <taxon>Arthropoda</taxon>
        <taxon>Chelicerata</taxon>
        <taxon>Arachnida</taxon>
        <taxon>Araneae</taxon>
        <taxon>Araneomorphae</taxon>
        <taxon>Entelegynae</taxon>
        <taxon>Araneoidea</taxon>
        <taxon>Linyphiidae</taxon>
        <taxon>Erigoninae</taxon>
        <taxon>Oedothorax</taxon>
    </lineage>
</organism>
<proteinExistence type="predicted"/>
<dbReference type="Proteomes" id="UP000827092">
    <property type="component" value="Unassembled WGS sequence"/>
</dbReference>